<organism evidence="1 2">
    <name type="scientific">Branchiostoma lanceolatum</name>
    <name type="common">Common lancelet</name>
    <name type="synonym">Amphioxus lanceolatum</name>
    <dbReference type="NCBI Taxonomy" id="7740"/>
    <lineage>
        <taxon>Eukaryota</taxon>
        <taxon>Metazoa</taxon>
        <taxon>Chordata</taxon>
        <taxon>Cephalochordata</taxon>
        <taxon>Leptocardii</taxon>
        <taxon>Amphioxiformes</taxon>
        <taxon>Branchiostomatidae</taxon>
        <taxon>Branchiostoma</taxon>
    </lineage>
</organism>
<accession>A0A8J9W770</accession>
<proteinExistence type="predicted"/>
<dbReference type="AlphaFoldDB" id="A0A8J9W770"/>
<dbReference type="EMBL" id="OV696695">
    <property type="protein sequence ID" value="CAH1239009.1"/>
    <property type="molecule type" value="Genomic_DNA"/>
</dbReference>
<evidence type="ECO:0000313" key="2">
    <source>
        <dbReference type="Proteomes" id="UP000838412"/>
    </source>
</evidence>
<name>A0A8J9W770_BRALA</name>
<gene>
    <name evidence="1" type="primary">Hypp5686</name>
    <name evidence="1" type="ORF">BLAG_LOCUS3401</name>
</gene>
<sequence>MGVQVGAVGIPLHILFKLSEDPTGESNGLPVQRLRLQESHWSAMKMGATQYSFHCVTEALPAETVSTTEAQVHHYENDDEADADEEVQHHLYASAAPPPLPVYEETTAHAVNTEGVSEQPVFQAENVGTGEEEMPYGVAKANSLYQRDSDFNHGTLGASEHTSTNAANYCATDSNGMEERLDATAAAEANTLYYQPDTAPNGTSEHSSSATATYCANDATRMEERLDATAEANMLYQRDTAPNSRTLTSEHTCSAALNCCAAVVNQTETGTADLYGQRTDHTDMARDIATTSRDSVEDLGILYGSFAATVE</sequence>
<evidence type="ECO:0000313" key="1">
    <source>
        <dbReference type="EMBL" id="CAH1239009.1"/>
    </source>
</evidence>
<reference evidence="1" key="1">
    <citation type="submission" date="2022-01" db="EMBL/GenBank/DDBJ databases">
        <authorList>
            <person name="Braso-Vives M."/>
        </authorList>
    </citation>
    <scope>NUCLEOTIDE SEQUENCE</scope>
</reference>
<keyword evidence="2" id="KW-1185">Reference proteome</keyword>
<protein>
    <submittedName>
        <fullName evidence="1">Hypp5686 protein</fullName>
    </submittedName>
</protein>
<dbReference type="Proteomes" id="UP000838412">
    <property type="component" value="Chromosome 10"/>
</dbReference>